<comment type="similarity">
    <text evidence="1">Belongs to the annexin family.</text>
</comment>
<dbReference type="SUPFAM" id="SSF47874">
    <property type="entry name" value="Annexin"/>
    <property type="match status" value="1"/>
</dbReference>
<protein>
    <submittedName>
        <fullName evidence="6">Annexin</fullName>
    </submittedName>
</protein>
<dbReference type="EMBL" id="UZAK01002218">
    <property type="protein sequence ID" value="VDO73849.1"/>
    <property type="molecule type" value="Genomic_DNA"/>
</dbReference>
<dbReference type="WBParaSite" id="SCUD_0000233601-mRNA-1">
    <property type="protein sequence ID" value="SCUD_0000233601-mRNA-1"/>
    <property type="gene ID" value="SCUD_0000233601"/>
</dbReference>
<dbReference type="PROSITE" id="PS51897">
    <property type="entry name" value="ANNEXIN_2"/>
    <property type="match status" value="1"/>
</dbReference>
<sequence>PRRTLESDVQNDLSGHFQNLVVALLQASRDEISYEDVEKISTKGLKSIVNMNQPPSESGLFSHTVSCCRYCLANGSEVSKIFGIMDEFTTHLGTDESAIIRIITGRNVWHLQEVARLFEKKYDKTLVDSLASETSGDFESALLLTCKIIIIISIVYFNEFIQSIHL</sequence>
<dbReference type="GO" id="GO:0005886">
    <property type="term" value="C:plasma membrane"/>
    <property type="evidence" value="ECO:0007669"/>
    <property type="project" value="TreeGrafter"/>
</dbReference>
<dbReference type="Gene3D" id="1.10.220.10">
    <property type="entry name" value="Annexin"/>
    <property type="match status" value="2"/>
</dbReference>
<dbReference type="SMART" id="SM00335">
    <property type="entry name" value="ANX"/>
    <property type="match status" value="1"/>
</dbReference>
<dbReference type="PANTHER" id="PTHR10502">
    <property type="entry name" value="ANNEXIN"/>
    <property type="match status" value="1"/>
</dbReference>
<keyword evidence="5" id="KW-1185">Reference proteome</keyword>
<evidence type="ECO:0000256" key="3">
    <source>
        <dbReference type="ARBA" id="ARBA00023216"/>
    </source>
</evidence>
<dbReference type="AlphaFoldDB" id="A0A183JI13"/>
<dbReference type="GO" id="GO:0005509">
    <property type="term" value="F:calcium ion binding"/>
    <property type="evidence" value="ECO:0007669"/>
    <property type="project" value="InterPro"/>
</dbReference>
<accession>A0A183JI13</accession>
<dbReference type="STRING" id="6186.A0A183JI13"/>
<evidence type="ECO:0000256" key="2">
    <source>
        <dbReference type="ARBA" id="ARBA00022737"/>
    </source>
</evidence>
<dbReference type="Pfam" id="PF00191">
    <property type="entry name" value="Annexin"/>
    <property type="match status" value="1"/>
</dbReference>
<dbReference type="PANTHER" id="PTHR10502:SF102">
    <property type="entry name" value="ANNEXIN B11"/>
    <property type="match status" value="1"/>
</dbReference>
<dbReference type="GO" id="GO:0005737">
    <property type="term" value="C:cytoplasm"/>
    <property type="evidence" value="ECO:0007669"/>
    <property type="project" value="TreeGrafter"/>
</dbReference>
<organism evidence="6">
    <name type="scientific">Schistosoma curassoni</name>
    <dbReference type="NCBI Taxonomy" id="6186"/>
    <lineage>
        <taxon>Eukaryota</taxon>
        <taxon>Metazoa</taxon>
        <taxon>Spiralia</taxon>
        <taxon>Lophotrochozoa</taxon>
        <taxon>Platyhelminthes</taxon>
        <taxon>Trematoda</taxon>
        <taxon>Digenea</taxon>
        <taxon>Strigeidida</taxon>
        <taxon>Schistosomatoidea</taxon>
        <taxon>Schistosomatidae</taxon>
        <taxon>Schistosoma</taxon>
    </lineage>
</organism>
<evidence type="ECO:0000313" key="4">
    <source>
        <dbReference type="EMBL" id="VDO73849.1"/>
    </source>
</evidence>
<dbReference type="InterPro" id="IPR037104">
    <property type="entry name" value="Annexin_sf"/>
</dbReference>
<dbReference type="GO" id="GO:0005544">
    <property type="term" value="F:calcium-dependent phospholipid binding"/>
    <property type="evidence" value="ECO:0007669"/>
    <property type="project" value="InterPro"/>
</dbReference>
<keyword evidence="3" id="KW-0041">Annexin</keyword>
<gene>
    <name evidence="4" type="ORF">SCUD_LOCUS2337</name>
</gene>
<evidence type="ECO:0000313" key="6">
    <source>
        <dbReference type="WBParaSite" id="SCUD_0000233601-mRNA-1"/>
    </source>
</evidence>
<dbReference type="Proteomes" id="UP000279833">
    <property type="component" value="Unassembled WGS sequence"/>
</dbReference>
<reference evidence="6" key="1">
    <citation type="submission" date="2016-06" db="UniProtKB">
        <authorList>
            <consortium name="WormBaseParasite"/>
        </authorList>
    </citation>
    <scope>IDENTIFICATION</scope>
</reference>
<dbReference type="GO" id="GO:0001786">
    <property type="term" value="F:phosphatidylserine binding"/>
    <property type="evidence" value="ECO:0007669"/>
    <property type="project" value="TreeGrafter"/>
</dbReference>
<name>A0A183JI13_9TREM</name>
<evidence type="ECO:0000313" key="5">
    <source>
        <dbReference type="Proteomes" id="UP000279833"/>
    </source>
</evidence>
<reference evidence="4 5" key="2">
    <citation type="submission" date="2018-11" db="EMBL/GenBank/DDBJ databases">
        <authorList>
            <consortium name="Pathogen Informatics"/>
        </authorList>
    </citation>
    <scope>NUCLEOTIDE SEQUENCE [LARGE SCALE GENOMIC DNA]</scope>
    <source>
        <strain evidence="4">Dakar</strain>
        <strain evidence="5">Dakar, Senegal</strain>
    </source>
</reference>
<keyword evidence="2" id="KW-0677">Repeat</keyword>
<proteinExistence type="inferred from homology"/>
<dbReference type="InterPro" id="IPR018502">
    <property type="entry name" value="Annexin_repeat"/>
</dbReference>
<evidence type="ECO:0000256" key="1">
    <source>
        <dbReference type="ARBA" id="ARBA00007831"/>
    </source>
</evidence>